<evidence type="ECO:0008006" key="3">
    <source>
        <dbReference type="Google" id="ProtNLM"/>
    </source>
</evidence>
<name>A0A239H0I1_9ACTN</name>
<dbReference type="EMBL" id="FZPH01000001">
    <property type="protein sequence ID" value="SNS74671.1"/>
    <property type="molecule type" value="Genomic_DNA"/>
</dbReference>
<dbReference type="RefSeq" id="WP_089244390.1">
    <property type="nucleotide sequence ID" value="NZ_FZPH01000001.1"/>
</dbReference>
<organism evidence="1 2">
    <name type="scientific">Asanoa hainanensis</name>
    <dbReference type="NCBI Taxonomy" id="560556"/>
    <lineage>
        <taxon>Bacteria</taxon>
        <taxon>Bacillati</taxon>
        <taxon>Actinomycetota</taxon>
        <taxon>Actinomycetes</taxon>
        <taxon>Micromonosporales</taxon>
        <taxon>Micromonosporaceae</taxon>
        <taxon>Asanoa</taxon>
    </lineage>
</organism>
<keyword evidence="2" id="KW-1185">Reference proteome</keyword>
<reference evidence="1 2" key="1">
    <citation type="submission" date="2017-06" db="EMBL/GenBank/DDBJ databases">
        <authorList>
            <person name="Kim H.J."/>
            <person name="Triplett B.A."/>
        </authorList>
    </citation>
    <scope>NUCLEOTIDE SEQUENCE [LARGE SCALE GENOMIC DNA]</scope>
    <source>
        <strain evidence="1 2">CGMCC 4.5593</strain>
    </source>
</reference>
<protein>
    <recommendedName>
        <fullName evidence="3">PH domain-containing protein</fullName>
    </recommendedName>
</protein>
<gene>
    <name evidence="1" type="ORF">SAMN05421812_101633</name>
</gene>
<sequence length="121" mass="13257">MSLRDKLVARTQPLLPEEQVQQVFLAQSGVSPWLSGLAGLLGETLVRRRIVAVTDRSIVVFATSFSGTKPIAVVRRLPRATQIGPAKGIWARINVGDEKTWSHAKFRKEIRAADAALTGVR</sequence>
<evidence type="ECO:0000313" key="2">
    <source>
        <dbReference type="Proteomes" id="UP000198362"/>
    </source>
</evidence>
<evidence type="ECO:0000313" key="1">
    <source>
        <dbReference type="EMBL" id="SNS74671.1"/>
    </source>
</evidence>
<dbReference type="Proteomes" id="UP000198362">
    <property type="component" value="Unassembled WGS sequence"/>
</dbReference>
<accession>A0A239H0I1</accession>
<dbReference type="AlphaFoldDB" id="A0A239H0I1"/>
<dbReference type="OrthoDB" id="3693511at2"/>
<proteinExistence type="predicted"/>